<dbReference type="Pfam" id="PF07690">
    <property type="entry name" value="MFS_1"/>
    <property type="match status" value="1"/>
</dbReference>
<evidence type="ECO:0000256" key="6">
    <source>
        <dbReference type="ARBA" id="ARBA00023136"/>
    </source>
</evidence>
<evidence type="ECO:0000313" key="11">
    <source>
        <dbReference type="Proteomes" id="UP000516173"/>
    </source>
</evidence>
<dbReference type="Gene3D" id="1.20.1720.10">
    <property type="entry name" value="Multidrug resistance protein D"/>
    <property type="match status" value="1"/>
</dbReference>
<feature type="transmembrane region" description="Helical" evidence="8">
    <location>
        <begin position="75"/>
        <end position="95"/>
    </location>
</feature>
<feature type="transmembrane region" description="Helical" evidence="8">
    <location>
        <begin position="164"/>
        <end position="184"/>
    </location>
</feature>
<name>A0A7G1KN37_9NOCA</name>
<feature type="transmembrane region" description="Helical" evidence="8">
    <location>
        <begin position="328"/>
        <end position="347"/>
    </location>
</feature>
<keyword evidence="6 8" id="KW-0472">Membrane</keyword>
<dbReference type="GeneID" id="80347628"/>
<feature type="transmembrane region" description="Helical" evidence="8">
    <location>
        <begin position="263"/>
        <end position="287"/>
    </location>
</feature>
<dbReference type="InterPro" id="IPR011701">
    <property type="entry name" value="MFS"/>
</dbReference>
<keyword evidence="4 8" id="KW-0812">Transmembrane</keyword>
<feature type="transmembrane region" description="Helical" evidence="8">
    <location>
        <begin position="42"/>
        <end position="63"/>
    </location>
</feature>
<dbReference type="EMBL" id="AP023396">
    <property type="protein sequence ID" value="BCK55309.1"/>
    <property type="molecule type" value="Genomic_DNA"/>
</dbReference>
<evidence type="ECO:0000256" key="3">
    <source>
        <dbReference type="ARBA" id="ARBA00022475"/>
    </source>
</evidence>
<evidence type="ECO:0000256" key="4">
    <source>
        <dbReference type="ARBA" id="ARBA00022692"/>
    </source>
</evidence>
<feature type="transmembrane region" description="Helical" evidence="8">
    <location>
        <begin position="12"/>
        <end position="36"/>
    </location>
</feature>
<dbReference type="GO" id="GO:0022857">
    <property type="term" value="F:transmembrane transporter activity"/>
    <property type="evidence" value="ECO:0007669"/>
    <property type="project" value="InterPro"/>
</dbReference>
<evidence type="ECO:0000313" key="10">
    <source>
        <dbReference type="EMBL" id="BCK55309.1"/>
    </source>
</evidence>
<feature type="transmembrane region" description="Helical" evidence="8">
    <location>
        <begin position="196"/>
        <end position="213"/>
    </location>
</feature>
<keyword evidence="3" id="KW-1003">Cell membrane</keyword>
<evidence type="ECO:0000256" key="5">
    <source>
        <dbReference type="ARBA" id="ARBA00022989"/>
    </source>
</evidence>
<gene>
    <name evidence="10" type="ORF">NWFMUON74_30810</name>
</gene>
<keyword evidence="5 8" id="KW-1133">Transmembrane helix</keyword>
<keyword evidence="11" id="KW-1185">Reference proteome</keyword>
<comment type="subcellular location">
    <subcellularLocation>
        <location evidence="1">Cell membrane</location>
        <topology evidence="1">Multi-pass membrane protein</topology>
    </subcellularLocation>
</comment>
<feature type="transmembrane region" description="Helical" evidence="8">
    <location>
        <begin position="450"/>
        <end position="468"/>
    </location>
</feature>
<dbReference type="InterPro" id="IPR036259">
    <property type="entry name" value="MFS_trans_sf"/>
</dbReference>
<sequence length="493" mass="51537">MSPQRNPWPALIAMVIGFFLTTADMMVVMVINPVILRAMDASVPQVIWVTSAYLLAFAVPLLICGRLGDRFGPKYIYLAGLAVFTLASLWCGLAQSIGMLIAARVVQGLGASLMTPQTMAVITRTFPAAKRSAAMSLWGATAGFALLVGPILGGTLSDTLGWRWIFFINIPVGVVGLALGLWLVPTLRPNPHRFDILGVVLSAVGMFLLVYGLQEGDIRNWDALIRSMIAGGVVVLAVFVFTQARGGGEPLLPLRLFRDRNFALGNIAIVSTGATATAAMVPLYFFLEVVRGMSPTRSALVFAPMAAMMLVFAPVVGKIGERAHPRLFPLLGFTLYAVTIIAMSALMSADAPTVWFVLVGAVTGFANACTWAPLAATATRNLPEQQAGAGSGVYNALRQVGSVIGSAAIAAAMTARMSAHGLAEGKIAASGTAALPEAAKEPLGSALSQTMYLPVGFLAAGIVAALLFESTTRGADDGVTPTDPSRPAESATV</sequence>
<dbReference type="Gene3D" id="1.20.1250.20">
    <property type="entry name" value="MFS general substrate transporter like domains"/>
    <property type="match status" value="1"/>
</dbReference>
<dbReference type="InterPro" id="IPR004638">
    <property type="entry name" value="EmrB-like"/>
</dbReference>
<dbReference type="RefSeq" id="WP_187688443.1">
    <property type="nucleotide sequence ID" value="NZ_AP023396.1"/>
</dbReference>
<feature type="transmembrane region" description="Helical" evidence="8">
    <location>
        <begin position="299"/>
        <end position="316"/>
    </location>
</feature>
<evidence type="ECO:0000256" key="7">
    <source>
        <dbReference type="SAM" id="MobiDB-lite"/>
    </source>
</evidence>
<feature type="region of interest" description="Disordered" evidence="7">
    <location>
        <begin position="473"/>
        <end position="493"/>
    </location>
</feature>
<evidence type="ECO:0000256" key="2">
    <source>
        <dbReference type="ARBA" id="ARBA00022448"/>
    </source>
</evidence>
<dbReference type="InterPro" id="IPR020846">
    <property type="entry name" value="MFS_dom"/>
</dbReference>
<dbReference type="Proteomes" id="UP000516173">
    <property type="component" value="Chromosome"/>
</dbReference>
<dbReference type="KEGG" id="nwl:NWFMUON74_30810"/>
<dbReference type="NCBIfam" id="TIGR00711">
    <property type="entry name" value="efflux_EmrB"/>
    <property type="match status" value="1"/>
</dbReference>
<dbReference type="PANTHER" id="PTHR42718">
    <property type="entry name" value="MAJOR FACILITATOR SUPERFAMILY MULTIDRUG TRANSPORTER MFSC"/>
    <property type="match status" value="1"/>
</dbReference>
<protein>
    <submittedName>
        <fullName evidence="10">MFS transporter</fullName>
    </submittedName>
</protein>
<dbReference type="AlphaFoldDB" id="A0A7G1KN37"/>
<evidence type="ECO:0000259" key="9">
    <source>
        <dbReference type="PROSITE" id="PS50850"/>
    </source>
</evidence>
<dbReference type="PANTHER" id="PTHR42718:SF42">
    <property type="entry name" value="EXPORT PROTEIN"/>
    <property type="match status" value="1"/>
</dbReference>
<evidence type="ECO:0000256" key="1">
    <source>
        <dbReference type="ARBA" id="ARBA00004651"/>
    </source>
</evidence>
<feature type="transmembrane region" description="Helical" evidence="8">
    <location>
        <begin position="353"/>
        <end position="376"/>
    </location>
</feature>
<feature type="transmembrane region" description="Helical" evidence="8">
    <location>
        <begin position="225"/>
        <end position="242"/>
    </location>
</feature>
<organism evidence="10 11">
    <name type="scientific">Nocardia wallacei</name>
    <dbReference type="NCBI Taxonomy" id="480035"/>
    <lineage>
        <taxon>Bacteria</taxon>
        <taxon>Bacillati</taxon>
        <taxon>Actinomycetota</taxon>
        <taxon>Actinomycetes</taxon>
        <taxon>Mycobacteriales</taxon>
        <taxon>Nocardiaceae</taxon>
        <taxon>Nocardia</taxon>
    </lineage>
</organism>
<dbReference type="SUPFAM" id="SSF103473">
    <property type="entry name" value="MFS general substrate transporter"/>
    <property type="match status" value="1"/>
</dbReference>
<keyword evidence="2" id="KW-0813">Transport</keyword>
<feature type="transmembrane region" description="Helical" evidence="8">
    <location>
        <begin position="134"/>
        <end position="152"/>
    </location>
</feature>
<accession>A0A7G1KN37</accession>
<dbReference type="GO" id="GO:0005886">
    <property type="term" value="C:plasma membrane"/>
    <property type="evidence" value="ECO:0007669"/>
    <property type="project" value="UniProtKB-SubCell"/>
</dbReference>
<feature type="domain" description="Major facilitator superfamily (MFS) profile" evidence="9">
    <location>
        <begin position="10"/>
        <end position="473"/>
    </location>
</feature>
<dbReference type="CDD" id="cd17321">
    <property type="entry name" value="MFS_MMR_MDR_like"/>
    <property type="match status" value="1"/>
</dbReference>
<proteinExistence type="predicted"/>
<reference evidence="10 11" key="1">
    <citation type="submission" date="2020-08" db="EMBL/GenBank/DDBJ databases">
        <title>Genome Sequencing of Nocardia wallacei strain FMUON74 and assembly.</title>
        <authorList>
            <person name="Toyokawa M."/>
            <person name="Uesaka K."/>
        </authorList>
    </citation>
    <scope>NUCLEOTIDE SEQUENCE [LARGE SCALE GENOMIC DNA]</scope>
    <source>
        <strain evidence="10 11">FMUON74</strain>
    </source>
</reference>
<evidence type="ECO:0000256" key="8">
    <source>
        <dbReference type="SAM" id="Phobius"/>
    </source>
</evidence>
<dbReference type="PROSITE" id="PS50850">
    <property type="entry name" value="MFS"/>
    <property type="match status" value="1"/>
</dbReference>
<feature type="transmembrane region" description="Helical" evidence="8">
    <location>
        <begin position="101"/>
        <end position="122"/>
    </location>
</feature>